<dbReference type="Gene3D" id="1.10.3140.10">
    <property type="entry name" value="4-hydroxybutyryl-coa dehydratase, domain 1"/>
    <property type="match status" value="1"/>
</dbReference>
<dbReference type="Pfam" id="PF03241">
    <property type="entry name" value="HpaB"/>
    <property type="match status" value="1"/>
</dbReference>
<dbReference type="GO" id="GO:0016627">
    <property type="term" value="F:oxidoreductase activity, acting on the CH-CH group of donors"/>
    <property type="evidence" value="ECO:0007669"/>
    <property type="project" value="InterPro"/>
</dbReference>
<feature type="domain" description="HpaB/PvcC/4-BUDH C-terminal" evidence="4">
    <location>
        <begin position="282"/>
        <end position="475"/>
    </location>
</feature>
<dbReference type="InterPro" id="IPR046373">
    <property type="entry name" value="Acyl-CoA_Oxase/DH_mid-dom_sf"/>
</dbReference>
<evidence type="ECO:0000259" key="4">
    <source>
        <dbReference type="Pfam" id="PF03241"/>
    </source>
</evidence>
<dbReference type="PANTHER" id="PTHR36117">
    <property type="entry name" value="4-HYDROXYPHENYLACETATE 3-MONOOXYGENASE-RELATED"/>
    <property type="match status" value="1"/>
</dbReference>
<dbReference type="InterPro" id="IPR004925">
    <property type="entry name" value="HpaB/PvcC/4-BUDH"/>
</dbReference>
<dbReference type="Gene3D" id="2.40.110.10">
    <property type="entry name" value="Butyryl-CoA Dehydrogenase, subunit A, domain 2"/>
    <property type="match status" value="1"/>
</dbReference>
<dbReference type="InterPro" id="IPR009100">
    <property type="entry name" value="AcylCoA_DH/oxidase_NM_dom_sf"/>
</dbReference>
<dbReference type="InterPro" id="IPR024674">
    <property type="entry name" value="HpaB/PvcC/4-BUDH_N"/>
</dbReference>
<dbReference type="SUPFAM" id="SSF56645">
    <property type="entry name" value="Acyl-CoA dehydrogenase NM domain-like"/>
    <property type="match status" value="1"/>
</dbReference>
<evidence type="ECO:0000313" key="6">
    <source>
        <dbReference type="EMBL" id="KKN03051.1"/>
    </source>
</evidence>
<comment type="caution">
    <text evidence="6">The sequence shown here is derived from an EMBL/GenBank/DDBJ whole genome shotgun (WGS) entry which is preliminary data.</text>
</comment>
<dbReference type="PANTHER" id="PTHR36117:SF3">
    <property type="entry name" value="4-HYDROXYPHENYLACETATE 3-MONOOXYGENASE-RELATED"/>
    <property type="match status" value="1"/>
</dbReference>
<feature type="domain" description="HpaB/PvcC/4-BUDH N-terminal" evidence="5">
    <location>
        <begin position="3"/>
        <end position="266"/>
    </location>
</feature>
<dbReference type="Gene3D" id="1.20.140.10">
    <property type="entry name" value="Butyryl-CoA Dehydrogenase, subunit A, domain 3"/>
    <property type="match status" value="1"/>
</dbReference>
<name>A0A0F9PPP2_9ZZZZ</name>
<keyword evidence="1" id="KW-0285">Flavoprotein</keyword>
<evidence type="ECO:0000256" key="2">
    <source>
        <dbReference type="ARBA" id="ARBA00022827"/>
    </source>
</evidence>
<reference evidence="6" key="1">
    <citation type="journal article" date="2015" name="Nature">
        <title>Complex archaea that bridge the gap between prokaryotes and eukaryotes.</title>
        <authorList>
            <person name="Spang A."/>
            <person name="Saw J.H."/>
            <person name="Jorgensen S.L."/>
            <person name="Zaremba-Niedzwiedzka K."/>
            <person name="Martijn J."/>
            <person name="Lind A.E."/>
            <person name="van Eijk R."/>
            <person name="Schleper C."/>
            <person name="Guy L."/>
            <person name="Ettema T.J."/>
        </authorList>
    </citation>
    <scope>NUCLEOTIDE SEQUENCE</scope>
</reference>
<dbReference type="InterPro" id="IPR024719">
    <property type="entry name" value="HpaB/PvcC/4-BUDH_C"/>
</dbReference>
<keyword evidence="2" id="KW-0274">FAD</keyword>
<evidence type="ECO:0000259" key="5">
    <source>
        <dbReference type="Pfam" id="PF11794"/>
    </source>
</evidence>
<evidence type="ECO:0000256" key="1">
    <source>
        <dbReference type="ARBA" id="ARBA00022630"/>
    </source>
</evidence>
<evidence type="ECO:0000256" key="3">
    <source>
        <dbReference type="ARBA" id="ARBA00023002"/>
    </source>
</evidence>
<dbReference type="AlphaFoldDB" id="A0A0F9PPP2"/>
<dbReference type="EMBL" id="LAZR01005078">
    <property type="protein sequence ID" value="KKN03051.1"/>
    <property type="molecule type" value="Genomic_DNA"/>
</dbReference>
<dbReference type="Pfam" id="PF11794">
    <property type="entry name" value="HpaB_N"/>
    <property type="match status" value="1"/>
</dbReference>
<protein>
    <recommendedName>
        <fullName evidence="7">Aromatic ring hydroxylase</fullName>
    </recommendedName>
</protein>
<accession>A0A0F9PPP2</accession>
<dbReference type="PIRSF" id="PIRSF000331">
    <property type="entry name" value="HpaA_HpaB"/>
    <property type="match status" value="1"/>
</dbReference>
<proteinExistence type="predicted"/>
<dbReference type="InterPro" id="IPR036250">
    <property type="entry name" value="AcylCo_DH-like_C"/>
</dbReference>
<keyword evidence="3" id="KW-0560">Oxidoreductase</keyword>
<organism evidence="6">
    <name type="scientific">marine sediment metagenome</name>
    <dbReference type="NCBI Taxonomy" id="412755"/>
    <lineage>
        <taxon>unclassified sequences</taxon>
        <taxon>metagenomes</taxon>
        <taxon>ecological metagenomes</taxon>
    </lineage>
</organism>
<evidence type="ECO:0008006" key="7">
    <source>
        <dbReference type="Google" id="ProtNLM"/>
    </source>
</evidence>
<sequence>MRTFEQYVEDLKKMKPNVYIGDEVVGRDDPRLEGGMNIIRETFDHVNESEYEDLCTATSHLTGKKINRFCHIHQSEEDLLKKQKMTRYLCHRVGGCIQRCMGIDSLNALSIITYEMDQALGTDYYERFKNYMIQFQENDWVASCAQTDAKGDRLKRPYQQEDPDQYLRVIETREDGIVVRGCKINITNTPYADEFIVVPCRYMGPEDKDYAVAFALPGDWEGVKLLTRTASFRKSEVSDAPGLRFGDAETFIIFDDVFIPNERIFLNGNGDPRQTPYAGFLALMFAHYHRHSYTGCKPAMSEVLASAAALVAEYNGIEKASHVQEKISHIIGIAELVFAAGESSAKHSERSPSGTQIPDEILTNAGRRLAGENIYEEYKILADLSGGLIATLPFEGSFFNEGIGPLAMKYLKRNPRVKPEYIYRCFRGIENMIVSDLGGVMQVAGLHGGGSPQMETITMMMRYDTERLKDISKYLFGIKSKLRKYERPTVTPRKMLEKFRKAMQRKKKD</sequence>
<dbReference type="SUPFAM" id="SSF47203">
    <property type="entry name" value="Acyl-CoA dehydrogenase C-terminal domain-like"/>
    <property type="match status" value="1"/>
</dbReference>
<gene>
    <name evidence="6" type="ORF">LCGC14_1111530</name>
</gene>